<evidence type="ECO:0000256" key="2">
    <source>
        <dbReference type="ARBA" id="ARBA00008109"/>
    </source>
</evidence>
<feature type="binding site" evidence="14">
    <location>
        <position position="924"/>
    </location>
    <ligand>
        <name>ATP</name>
        <dbReference type="ChEBI" id="CHEBI:30616"/>
    </ligand>
</feature>
<dbReference type="STRING" id="1890364.A0A2P6NRM1"/>
<evidence type="ECO:0000259" key="20">
    <source>
        <dbReference type="Pfam" id="PF16212"/>
    </source>
</evidence>
<feature type="transmembrane region" description="Helical" evidence="16">
    <location>
        <begin position="218"/>
        <end position="237"/>
    </location>
</feature>
<feature type="binding site" evidence="14">
    <location>
        <position position="740"/>
    </location>
    <ligand>
        <name>ATP</name>
        <dbReference type="ChEBI" id="CHEBI:30616"/>
    </ligand>
</feature>
<evidence type="ECO:0000256" key="10">
    <source>
        <dbReference type="ARBA" id="ARBA00022989"/>
    </source>
</evidence>
<evidence type="ECO:0000256" key="15">
    <source>
        <dbReference type="PIRSR" id="PIRSR606539-3"/>
    </source>
</evidence>
<feature type="compositionally biased region" description="Basic residues" evidence="18">
    <location>
        <begin position="1297"/>
        <end position="1310"/>
    </location>
</feature>
<comment type="caution">
    <text evidence="21">The sequence shown here is derived from an EMBL/GenBank/DDBJ whole genome shotgun (WGS) entry which is preliminary data.</text>
</comment>
<evidence type="ECO:0000313" key="21">
    <source>
        <dbReference type="EMBL" id="PRP86622.1"/>
    </source>
</evidence>
<feature type="transmembrane region" description="Helical" evidence="16">
    <location>
        <begin position="195"/>
        <end position="212"/>
    </location>
</feature>
<feature type="transmembrane region" description="Helical" evidence="16">
    <location>
        <begin position="1121"/>
        <end position="1142"/>
    </location>
</feature>
<dbReference type="InterPro" id="IPR023299">
    <property type="entry name" value="ATPase_P-typ_cyto_dom_N"/>
</dbReference>
<dbReference type="Proteomes" id="UP000241769">
    <property type="component" value="Unassembled WGS sequence"/>
</dbReference>
<sequence length="1319" mass="149417">MIRGYTRSVLCGAKAGLCSICGNGCLTRKYFLLGSVQLLSSSTHRGEDNEPDPREGHSSRSNRMTSPTTNLVPLESDLKPNYGSSPQMDDALGRRRSMLSERSLMDLEISTTKSEDSSEDESTPDTLDVVTLEDGQSISSESGKSQAFRRIYNNSNETEQIKNVESKFCDNRVSTTKYTWWNFIPKNLYEQFHRLANFFFLITAILTLVPGITNITPVSSISPLVFVLGVTAIKEAYDDIKRRMGDADVNRTKILILRQGRWTPSTWADVMVGDLIKVLSDEALPVDMVLISSSLSNGMCYVQTANLDGETNLKVRQARPETNKLSSESKLSSWTGSLECEQPNKDLYNFDGRIYVPGRRNPLSLENNQLLLRGCVLKNTDFAVGMVVFTGRDTKLRQNARDPPTKRSTLEKRMNIGLMSLFVLLFITCIICSSFSVAYMEEKYWYLSLEGVTARDKTVAFFKNMASYCILYSYMIPISLYVCMEVVKLCQTFLLEHDINMYHEPTDTPAKAKTSSLIEEMGQIDFIFSDKTGTLTSNEMELQKCTIDNQIFCLYDHTSPSSPETPPEHSPDSIKANFQSTTFGNVEIEEFTKHTLLQKLPEIGKAQEFFRLLSVCHSVLPEVDKNDSSKLVYQASSPDELALVQRAADIGFVFKQRTFDTVVIECPDGSMETYEILSMIEFNSNRKRMSVVARCPDGKIRLYCKGADSVIIPRLSQAEQRSFREWTDAHLEYFAAEGLRTLCCASLVIEDQVYETWNKRFEEANSSLEDRKNKVEGLAEEIEREMTLVGCTAIEDKLQEGVPESIFQLRRANINIWVLTGDKQETAINIGLSCKLLTGVSLISLYRDDPEAQINEATVKQELENAIQQFESKRREGEEFGLVIEGECLKFCLSKTSENIQNLFINLALQCKTVVCCRVSPSQKRGVVRAVKKARPQLRTLAIGDGANDVSMIQEAHIGVGILGKEGMQAAMSSDYSIAQFRYLANLLLVHGRSSYIRTSRLVLYSFYKNAVLSVCLLLFVCHNLFSAQNLFDSNSLAGFNVLFAAGPIIFFAILDQDVKPDKVFAYPRLYEIGQRNEQFSLKLLWGWFAYGIFHALIIYYGMTYWFGYSVVAEGGQTYDIWTLSIAGFSAVVLVVNLKVAVETYYWTWVNYAAILSTIAVWFIYSFLFNAIESVAGEEYWVTQKLWKAPSFWFFLIIITATCLIPDLSFRFIYRTYFPELRHIVQEIQMEGREQRKKLRQKGFVVKKPTITMMPLNSSGALLADQNGPKTHTGYAFAQDDHTASQFSLSLSHLLKKRKEKRKEKERRRTTALGLKKEE</sequence>
<feature type="compositionally biased region" description="Polar residues" evidence="18">
    <location>
        <begin position="134"/>
        <end position="145"/>
    </location>
</feature>
<dbReference type="InterPro" id="IPR006539">
    <property type="entry name" value="P-type_ATPase_IV"/>
</dbReference>
<dbReference type="InterPro" id="IPR001757">
    <property type="entry name" value="P_typ_ATPase"/>
</dbReference>
<dbReference type="InParanoid" id="A0A2P6NRM1"/>
<keyword evidence="3" id="KW-0597">Phosphoprotein</keyword>
<dbReference type="NCBIfam" id="TIGR01652">
    <property type="entry name" value="ATPase-Plipid"/>
    <property type="match status" value="1"/>
</dbReference>
<keyword evidence="4 16" id="KW-0812">Transmembrane</keyword>
<feature type="transmembrane region" description="Helical" evidence="16">
    <location>
        <begin position="416"/>
        <end position="439"/>
    </location>
</feature>
<evidence type="ECO:0000256" key="17">
    <source>
        <dbReference type="SAM" id="Coils"/>
    </source>
</evidence>
<dbReference type="FunFam" id="3.40.1110.10:FF:000087">
    <property type="entry name" value="Phospholipid-transporting ATPase"/>
    <property type="match status" value="1"/>
</dbReference>
<feature type="transmembrane region" description="Helical" evidence="16">
    <location>
        <begin position="1192"/>
        <end position="1214"/>
    </location>
</feature>
<feature type="binding site" evidence="15">
    <location>
        <position position="945"/>
    </location>
    <ligand>
        <name>Mg(2+)</name>
        <dbReference type="ChEBI" id="CHEBI:18420"/>
    </ligand>
</feature>
<feature type="region of interest" description="Disordered" evidence="18">
    <location>
        <begin position="42"/>
        <end position="90"/>
    </location>
</feature>
<feature type="binding site" evidence="14">
    <location>
        <position position="682"/>
    </location>
    <ligand>
        <name>ATP</name>
        <dbReference type="ChEBI" id="CHEBI:30616"/>
    </ligand>
</feature>
<comment type="subcellular location">
    <subcellularLocation>
        <location evidence="1 16">Membrane</location>
        <topology evidence="1 16">Multi-pass membrane protein</topology>
    </subcellularLocation>
</comment>
<dbReference type="InterPro" id="IPR044492">
    <property type="entry name" value="P_typ_ATPase_HD_dom"/>
</dbReference>
<dbReference type="SUPFAM" id="SSF81660">
    <property type="entry name" value="Metal cation-transporting ATPase, ATP-binding domain N"/>
    <property type="match status" value="1"/>
</dbReference>
<dbReference type="EC" id="7.6.2.1" evidence="16"/>
<feature type="binding site" evidence="15">
    <location>
        <position position="949"/>
    </location>
    <ligand>
        <name>Mg(2+)</name>
        <dbReference type="ChEBI" id="CHEBI:18420"/>
    </ligand>
</feature>
<feature type="binding site" evidence="14">
    <location>
        <position position="918"/>
    </location>
    <ligand>
        <name>ATP</name>
        <dbReference type="ChEBI" id="CHEBI:30616"/>
    </ligand>
</feature>
<evidence type="ECO:0000256" key="6">
    <source>
        <dbReference type="ARBA" id="ARBA00022741"/>
    </source>
</evidence>
<feature type="binding site" evidence="15">
    <location>
        <position position="530"/>
    </location>
    <ligand>
        <name>Mg(2+)</name>
        <dbReference type="ChEBI" id="CHEBI:18420"/>
    </ligand>
</feature>
<dbReference type="InterPro" id="IPR008250">
    <property type="entry name" value="ATPase_P-typ_transduc_dom_A_sf"/>
</dbReference>
<dbReference type="NCBIfam" id="TIGR01494">
    <property type="entry name" value="ATPase_P-type"/>
    <property type="match status" value="1"/>
</dbReference>
<evidence type="ECO:0000256" key="3">
    <source>
        <dbReference type="ARBA" id="ARBA00022553"/>
    </source>
</evidence>
<accession>A0A2P6NRM1</accession>
<feature type="binding site" evidence="14">
    <location>
        <position position="532"/>
    </location>
    <ligand>
        <name>ATP</name>
        <dbReference type="ChEBI" id="CHEBI:30616"/>
    </ligand>
</feature>
<dbReference type="PRINTS" id="PR00119">
    <property type="entry name" value="CATATPASE"/>
</dbReference>
<feature type="coiled-coil region" evidence="17">
    <location>
        <begin position="758"/>
        <end position="785"/>
    </location>
</feature>
<dbReference type="Gene3D" id="3.40.1110.10">
    <property type="entry name" value="Calcium-transporting ATPase, cytoplasmic domain N"/>
    <property type="match status" value="1"/>
</dbReference>
<keyword evidence="5 15" id="KW-0479">Metal-binding</keyword>
<feature type="transmembrane region" description="Helical" evidence="16">
    <location>
        <begin position="1149"/>
        <end position="1172"/>
    </location>
</feature>
<feature type="binding site" evidence="14">
    <location>
        <position position="531"/>
    </location>
    <ligand>
        <name>ATP</name>
        <dbReference type="ChEBI" id="CHEBI:30616"/>
    </ligand>
</feature>
<dbReference type="OrthoDB" id="377733at2759"/>
<organism evidence="21 22">
    <name type="scientific">Planoprotostelium fungivorum</name>
    <dbReference type="NCBI Taxonomy" id="1890364"/>
    <lineage>
        <taxon>Eukaryota</taxon>
        <taxon>Amoebozoa</taxon>
        <taxon>Evosea</taxon>
        <taxon>Variosea</taxon>
        <taxon>Cavosteliida</taxon>
        <taxon>Cavosteliaceae</taxon>
        <taxon>Planoprotostelium</taxon>
    </lineage>
</organism>
<dbReference type="PANTHER" id="PTHR24092:SF150">
    <property type="entry name" value="PHOSPHOLIPID-TRANSPORTING ATPASE"/>
    <property type="match status" value="1"/>
</dbReference>
<keyword evidence="9 16" id="KW-1278">Translocase</keyword>
<feature type="binding site" evidence="14">
    <location>
        <position position="948"/>
    </location>
    <ligand>
        <name>ATP</name>
        <dbReference type="ChEBI" id="CHEBI:30616"/>
    </ligand>
</feature>
<feature type="transmembrane region" description="Helical" evidence="16">
    <location>
        <begin position="1085"/>
        <end position="1109"/>
    </location>
</feature>
<feature type="active site" description="4-aspartylphosphate intermediate" evidence="13">
    <location>
        <position position="530"/>
    </location>
</feature>
<dbReference type="Pfam" id="PF16209">
    <property type="entry name" value="PhoLip_ATPase_N"/>
    <property type="match status" value="1"/>
</dbReference>
<feature type="compositionally biased region" description="Polar residues" evidence="18">
    <location>
        <begin position="59"/>
        <end position="71"/>
    </location>
</feature>
<feature type="binding site" evidence="14">
    <location>
        <position position="949"/>
    </location>
    <ligand>
        <name>ATP</name>
        <dbReference type="ChEBI" id="CHEBI:30616"/>
    </ligand>
</feature>
<feature type="transmembrane region" description="Helical" evidence="16">
    <location>
        <begin position="465"/>
        <end position="484"/>
    </location>
</feature>
<dbReference type="InterPro" id="IPR023298">
    <property type="entry name" value="ATPase_P-typ_TM_dom_sf"/>
</dbReference>
<dbReference type="InterPro" id="IPR032631">
    <property type="entry name" value="P-type_ATPase_N"/>
</dbReference>
<dbReference type="InterPro" id="IPR032630">
    <property type="entry name" value="P_typ_ATPase_c"/>
</dbReference>
<keyword evidence="10 16" id="KW-1133">Transmembrane helix</keyword>
<dbReference type="GO" id="GO:0005524">
    <property type="term" value="F:ATP binding"/>
    <property type="evidence" value="ECO:0007669"/>
    <property type="project" value="UniProtKB-UniRule"/>
</dbReference>
<evidence type="ECO:0000256" key="8">
    <source>
        <dbReference type="ARBA" id="ARBA00022842"/>
    </source>
</evidence>
<feature type="binding site" evidence="14">
    <location>
        <position position="530"/>
    </location>
    <ligand>
        <name>ATP</name>
        <dbReference type="ChEBI" id="CHEBI:30616"/>
    </ligand>
</feature>
<dbReference type="PROSITE" id="PS00154">
    <property type="entry name" value="ATPASE_E1_E2"/>
    <property type="match status" value="1"/>
</dbReference>
<dbReference type="Gene3D" id="3.40.50.1000">
    <property type="entry name" value="HAD superfamily/HAD-like"/>
    <property type="match status" value="1"/>
</dbReference>
<dbReference type="SUPFAM" id="SSF81653">
    <property type="entry name" value="Calcium ATPase, transduction domain A"/>
    <property type="match status" value="1"/>
</dbReference>
<feature type="domain" description="P-type ATPase N-terminal" evidence="19">
    <location>
        <begin position="156"/>
        <end position="221"/>
    </location>
</feature>
<dbReference type="InterPro" id="IPR018303">
    <property type="entry name" value="ATPase_P-typ_P_site"/>
</dbReference>
<evidence type="ECO:0000256" key="4">
    <source>
        <dbReference type="ARBA" id="ARBA00022692"/>
    </source>
</evidence>
<comment type="catalytic activity">
    <reaction evidence="12 16">
        <text>ATP + H2O + phospholipidSide 1 = ADP + phosphate + phospholipidSide 2.</text>
        <dbReference type="EC" id="7.6.2.1"/>
    </reaction>
</comment>
<feature type="binding site" evidence="14">
    <location>
        <position position="822"/>
    </location>
    <ligand>
        <name>ATP</name>
        <dbReference type="ChEBI" id="CHEBI:30616"/>
    </ligand>
</feature>
<keyword evidence="6 14" id="KW-0547">Nucleotide-binding</keyword>
<keyword evidence="17" id="KW-0175">Coiled coil</keyword>
<feature type="binding site" evidence="14">
    <location>
        <position position="821"/>
    </location>
    <ligand>
        <name>ATP</name>
        <dbReference type="ChEBI" id="CHEBI:30616"/>
    </ligand>
</feature>
<evidence type="ECO:0000256" key="16">
    <source>
        <dbReference type="RuleBase" id="RU362033"/>
    </source>
</evidence>
<evidence type="ECO:0000256" key="12">
    <source>
        <dbReference type="ARBA" id="ARBA00034036"/>
    </source>
</evidence>
<gene>
    <name evidence="21" type="ORF">PROFUN_05101</name>
</gene>
<dbReference type="SUPFAM" id="SSF81665">
    <property type="entry name" value="Calcium ATPase, transmembrane domain M"/>
    <property type="match status" value="1"/>
</dbReference>
<dbReference type="PANTHER" id="PTHR24092">
    <property type="entry name" value="PROBABLE PHOSPHOLIPID-TRANSPORTING ATPASE"/>
    <property type="match status" value="1"/>
</dbReference>
<feature type="binding site" evidence="14">
    <location>
        <position position="705"/>
    </location>
    <ligand>
        <name>ATP</name>
        <dbReference type="ChEBI" id="CHEBI:30616"/>
    </ligand>
</feature>
<dbReference type="GO" id="GO:0016887">
    <property type="term" value="F:ATP hydrolysis activity"/>
    <property type="evidence" value="ECO:0007669"/>
    <property type="project" value="InterPro"/>
</dbReference>
<dbReference type="GO" id="GO:0140326">
    <property type="term" value="F:ATPase-coupled intramembrane lipid transporter activity"/>
    <property type="evidence" value="ECO:0007669"/>
    <property type="project" value="UniProtKB-EC"/>
</dbReference>
<feature type="transmembrane region" description="Helical" evidence="16">
    <location>
        <begin position="1002"/>
        <end position="1026"/>
    </location>
</feature>
<evidence type="ECO:0000256" key="9">
    <source>
        <dbReference type="ARBA" id="ARBA00022967"/>
    </source>
</evidence>
<dbReference type="InterPro" id="IPR036412">
    <property type="entry name" value="HAD-like_sf"/>
</dbReference>
<reference evidence="21 22" key="1">
    <citation type="journal article" date="2018" name="Genome Biol. Evol.">
        <title>Multiple Roots of Fruiting Body Formation in Amoebozoa.</title>
        <authorList>
            <person name="Hillmann F."/>
            <person name="Forbes G."/>
            <person name="Novohradska S."/>
            <person name="Ferling I."/>
            <person name="Riege K."/>
            <person name="Groth M."/>
            <person name="Westermann M."/>
            <person name="Marz M."/>
            <person name="Spaller T."/>
            <person name="Winckler T."/>
            <person name="Schaap P."/>
            <person name="Glockner G."/>
        </authorList>
    </citation>
    <scope>NUCLEOTIDE SEQUENCE [LARGE SCALE GENOMIC DNA]</scope>
    <source>
        <strain evidence="21 22">Jena</strain>
    </source>
</reference>
<dbReference type="GO" id="GO:0000287">
    <property type="term" value="F:magnesium ion binding"/>
    <property type="evidence" value="ECO:0007669"/>
    <property type="project" value="UniProtKB-UniRule"/>
</dbReference>
<comment type="cofactor">
    <cofactor evidence="15">
        <name>Mg(2+)</name>
        <dbReference type="ChEBI" id="CHEBI:18420"/>
    </cofactor>
</comment>
<keyword evidence="7 14" id="KW-0067">ATP-binding</keyword>
<feature type="transmembrane region" description="Helical" evidence="16">
    <location>
        <begin position="1038"/>
        <end position="1055"/>
    </location>
</feature>
<feature type="domain" description="P-type ATPase C-terminal" evidence="20">
    <location>
        <begin position="971"/>
        <end position="1220"/>
    </location>
</feature>
<feature type="compositionally biased region" description="Basic and acidic residues" evidence="18">
    <location>
        <begin position="44"/>
        <end position="58"/>
    </location>
</feature>
<dbReference type="GO" id="GO:0045332">
    <property type="term" value="P:phospholipid translocation"/>
    <property type="evidence" value="ECO:0007669"/>
    <property type="project" value="TreeGrafter"/>
</dbReference>
<proteinExistence type="inferred from homology"/>
<dbReference type="Pfam" id="PF16212">
    <property type="entry name" value="PhoLip_ATPase_C"/>
    <property type="match status" value="1"/>
</dbReference>
<keyword evidence="8 15" id="KW-0460">Magnesium</keyword>
<keyword evidence="11 16" id="KW-0472">Membrane</keyword>
<feature type="binding site" evidence="14">
    <location>
        <position position="820"/>
    </location>
    <ligand>
        <name>ATP</name>
        <dbReference type="ChEBI" id="CHEBI:30616"/>
    </ligand>
</feature>
<protein>
    <recommendedName>
        <fullName evidence="16">Phospholipid-transporting ATPase</fullName>
        <ecNumber evidence="16">7.6.2.1</ecNumber>
    </recommendedName>
</protein>
<evidence type="ECO:0000256" key="13">
    <source>
        <dbReference type="PIRSR" id="PIRSR606539-1"/>
    </source>
</evidence>
<feature type="region of interest" description="Disordered" evidence="18">
    <location>
        <begin position="1297"/>
        <end position="1319"/>
    </location>
</feature>
<dbReference type="Pfam" id="PF13246">
    <property type="entry name" value="Cation_ATPase"/>
    <property type="match status" value="1"/>
</dbReference>
<evidence type="ECO:0000256" key="18">
    <source>
        <dbReference type="SAM" id="MobiDB-lite"/>
    </source>
</evidence>
<dbReference type="SFLD" id="SFLDS00003">
    <property type="entry name" value="Haloacid_Dehalogenase"/>
    <property type="match status" value="1"/>
</dbReference>
<dbReference type="FunCoup" id="A0A2P6NRM1">
    <property type="interactions" value="243"/>
</dbReference>
<evidence type="ECO:0000256" key="5">
    <source>
        <dbReference type="ARBA" id="ARBA00022723"/>
    </source>
</evidence>
<evidence type="ECO:0000256" key="11">
    <source>
        <dbReference type="ARBA" id="ARBA00023136"/>
    </source>
</evidence>
<evidence type="ECO:0000313" key="22">
    <source>
        <dbReference type="Proteomes" id="UP000241769"/>
    </source>
</evidence>
<dbReference type="InterPro" id="IPR023214">
    <property type="entry name" value="HAD_sf"/>
</dbReference>
<feature type="region of interest" description="Disordered" evidence="18">
    <location>
        <begin position="108"/>
        <end position="145"/>
    </location>
</feature>
<dbReference type="CDD" id="cd02073">
    <property type="entry name" value="P-type_ATPase_APLT_Dnf-like"/>
    <property type="match status" value="1"/>
</dbReference>
<evidence type="ECO:0000259" key="19">
    <source>
        <dbReference type="Pfam" id="PF16209"/>
    </source>
</evidence>
<comment type="similarity">
    <text evidence="2 16">Belongs to the cation transport ATPase (P-type) (TC 3.A.3) family. Type IV subfamily.</text>
</comment>
<keyword evidence="22" id="KW-1185">Reference proteome</keyword>
<feature type="binding site" evidence="15">
    <location>
        <position position="532"/>
    </location>
    <ligand>
        <name>Mg(2+)</name>
        <dbReference type="ChEBI" id="CHEBI:18420"/>
    </ligand>
</feature>
<dbReference type="EMBL" id="MDYQ01000028">
    <property type="protein sequence ID" value="PRP86622.1"/>
    <property type="molecule type" value="Genomic_DNA"/>
</dbReference>
<dbReference type="GO" id="GO:0005886">
    <property type="term" value="C:plasma membrane"/>
    <property type="evidence" value="ECO:0007669"/>
    <property type="project" value="TreeGrafter"/>
</dbReference>
<evidence type="ECO:0000256" key="1">
    <source>
        <dbReference type="ARBA" id="ARBA00004141"/>
    </source>
</evidence>
<evidence type="ECO:0000256" key="7">
    <source>
        <dbReference type="ARBA" id="ARBA00022840"/>
    </source>
</evidence>
<dbReference type="FunFam" id="3.40.50.1000:FF:000014">
    <property type="entry name" value="Phospholipid-transporting ATPase"/>
    <property type="match status" value="1"/>
</dbReference>
<dbReference type="Gene3D" id="2.70.150.10">
    <property type="entry name" value="Calcium-transporting ATPase, cytoplasmic transduction domain A"/>
    <property type="match status" value="1"/>
</dbReference>
<dbReference type="SFLD" id="SFLDF00027">
    <property type="entry name" value="p-type_atpase"/>
    <property type="match status" value="1"/>
</dbReference>
<dbReference type="SFLD" id="SFLDG00002">
    <property type="entry name" value="C1.7:_P-type_atpase_like"/>
    <property type="match status" value="1"/>
</dbReference>
<dbReference type="SUPFAM" id="SSF56784">
    <property type="entry name" value="HAD-like"/>
    <property type="match status" value="1"/>
</dbReference>
<name>A0A2P6NRM1_9EUKA</name>
<evidence type="ECO:0000256" key="14">
    <source>
        <dbReference type="PIRSR" id="PIRSR606539-2"/>
    </source>
</evidence>
<feature type="binding site" evidence="14">
    <location>
        <position position="640"/>
    </location>
    <ligand>
        <name>ATP</name>
        <dbReference type="ChEBI" id="CHEBI:30616"/>
    </ligand>
</feature>